<sequence length="460" mass="50646">MKTVFKGLCATLIAAAAVQAADKPTPVTAPQEAHYTPEQVQADIDGWMHWLHRTHPQLTYTIKDIDAFYAQVQGLKESIDAPLTKAELWQKLTPINETFSDAHLMVGYKSNEEYLKQQLSQGAKLFPLDVAITDQDTVIIKSLAGGAPTGLRGSEIVAINGTPVGKFLPELLKRQHGDTPSHRRTIAAKRWSFLYLATFGSTDSFDISFEQDGATRTISLPGHGDIQKTAYATETLENTYACEMRGEATAYLRVDSYYWEDVDGYLAFMDNCFTSFKEAGAEKLIVDIRENGGGDDMFWMAGQMQYIAQVPYRHGSSFKVRILEKYRDPGEVVGDVVSGEISRMRPPETDLKNAFDGDFYLMVGPYTYSSSILFANAVKDHGIGKIVGVPTEGKRGQTGGTQRYMFPNTGLKAVSPRFILQPPKGGDSQAPVPVDIPLDTAGLDGDKALDAFIQTIEADR</sequence>
<evidence type="ECO:0000313" key="4">
    <source>
        <dbReference type="Proteomes" id="UP000183685"/>
    </source>
</evidence>
<feature type="domain" description="Tail specific protease" evidence="2">
    <location>
        <begin position="249"/>
        <end position="399"/>
    </location>
</feature>
<dbReference type="GO" id="GO:0008236">
    <property type="term" value="F:serine-type peptidase activity"/>
    <property type="evidence" value="ECO:0007669"/>
    <property type="project" value="InterPro"/>
</dbReference>
<dbReference type="Gene3D" id="3.90.226.10">
    <property type="entry name" value="2-enoyl-CoA Hydratase, Chain A, domain 1"/>
    <property type="match status" value="1"/>
</dbReference>
<dbReference type="InterPro" id="IPR029045">
    <property type="entry name" value="ClpP/crotonase-like_dom_sf"/>
</dbReference>
<evidence type="ECO:0000313" key="3">
    <source>
        <dbReference type="EMBL" id="SDD42112.1"/>
    </source>
</evidence>
<keyword evidence="3" id="KW-0378">Hydrolase</keyword>
<reference evidence="3 4" key="1">
    <citation type="submission" date="2016-10" db="EMBL/GenBank/DDBJ databases">
        <authorList>
            <person name="de Groot N.N."/>
        </authorList>
    </citation>
    <scope>NUCLEOTIDE SEQUENCE [LARGE SCALE GENOMIC DNA]</scope>
    <source>
        <strain evidence="3 4">CGMCC 1.9109</strain>
    </source>
</reference>
<proteinExistence type="predicted"/>
<feature type="chain" id="PRO_5010208803" evidence="1">
    <location>
        <begin position="21"/>
        <end position="460"/>
    </location>
</feature>
<keyword evidence="4" id="KW-1185">Reference proteome</keyword>
<dbReference type="EMBL" id="FNAK01000001">
    <property type="protein sequence ID" value="SDD42112.1"/>
    <property type="molecule type" value="Genomic_DNA"/>
</dbReference>
<organism evidence="3 4">
    <name type="scientific">Kordiimonas lacus</name>
    <dbReference type="NCBI Taxonomy" id="637679"/>
    <lineage>
        <taxon>Bacteria</taxon>
        <taxon>Pseudomonadati</taxon>
        <taxon>Pseudomonadota</taxon>
        <taxon>Alphaproteobacteria</taxon>
        <taxon>Kordiimonadales</taxon>
        <taxon>Kordiimonadaceae</taxon>
        <taxon>Kordiimonas</taxon>
    </lineage>
</organism>
<dbReference type="OrthoDB" id="5480566at2"/>
<protein>
    <submittedName>
        <fullName evidence="3">C-terminal processing protease CtpA/Prc, contains a PDZ domain</fullName>
    </submittedName>
</protein>
<gene>
    <name evidence="3" type="ORF">SAMN04488071_0627</name>
</gene>
<dbReference type="SUPFAM" id="SSF52096">
    <property type="entry name" value="ClpP/crotonase"/>
    <property type="match status" value="1"/>
</dbReference>
<dbReference type="GO" id="GO:0006508">
    <property type="term" value="P:proteolysis"/>
    <property type="evidence" value="ECO:0007669"/>
    <property type="project" value="UniProtKB-KW"/>
</dbReference>
<name>A0A1G6UL92_9PROT</name>
<keyword evidence="3" id="KW-0645">Protease</keyword>
<evidence type="ECO:0000259" key="2">
    <source>
        <dbReference type="Pfam" id="PF03572"/>
    </source>
</evidence>
<accession>A0A1G6UL92</accession>
<keyword evidence="1" id="KW-0732">Signal</keyword>
<feature type="signal peptide" evidence="1">
    <location>
        <begin position="1"/>
        <end position="20"/>
    </location>
</feature>
<dbReference type="Proteomes" id="UP000183685">
    <property type="component" value="Unassembled WGS sequence"/>
</dbReference>
<dbReference type="RefSeq" id="WP_068307979.1">
    <property type="nucleotide sequence ID" value="NZ_FNAK01000001.1"/>
</dbReference>
<dbReference type="AlphaFoldDB" id="A0A1G6UL92"/>
<dbReference type="Pfam" id="PF03572">
    <property type="entry name" value="Peptidase_S41"/>
    <property type="match status" value="1"/>
</dbReference>
<evidence type="ECO:0000256" key="1">
    <source>
        <dbReference type="SAM" id="SignalP"/>
    </source>
</evidence>
<dbReference type="STRING" id="637679.GCA_001550055_00263"/>
<dbReference type="InterPro" id="IPR005151">
    <property type="entry name" value="Tail-specific_protease"/>
</dbReference>